<evidence type="ECO:0000313" key="1">
    <source>
        <dbReference type="EMBL" id="GAD65355.1"/>
    </source>
</evidence>
<gene>
    <name evidence="1" type="ORF">VPR01S_01_01280</name>
</gene>
<comment type="caution">
    <text evidence="1">The sequence shown here is derived from an EMBL/GenBank/DDBJ whole genome shotgun (WGS) entry which is preliminary data.</text>
</comment>
<keyword evidence="2" id="KW-1185">Reference proteome</keyword>
<accession>U2ZVA8</accession>
<dbReference type="AlphaFoldDB" id="U2ZVA8"/>
<evidence type="ECO:0000313" key="2">
    <source>
        <dbReference type="Proteomes" id="UP000016570"/>
    </source>
</evidence>
<reference evidence="1 2" key="1">
    <citation type="submission" date="2013-09" db="EMBL/GenBank/DDBJ databases">
        <title>Whole genome shotgun sequence of Vibrio proteolyticus NBRC 13287.</title>
        <authorList>
            <person name="Isaki S."/>
            <person name="Hosoyama A."/>
            <person name="Numata M."/>
            <person name="Hashimoto M."/>
            <person name="Hosoyama Y."/>
            <person name="Tsuchikane K."/>
            <person name="Noguchi M."/>
            <person name="Hirakata S."/>
            <person name="Ichikawa N."/>
            <person name="Ohji S."/>
            <person name="Yamazoe A."/>
            <person name="Fujita N."/>
        </authorList>
    </citation>
    <scope>NUCLEOTIDE SEQUENCE [LARGE SCALE GENOMIC DNA]</scope>
    <source>
        <strain evidence="1 2">NBRC 13287</strain>
    </source>
</reference>
<name>U2ZVA8_VIBPR</name>
<organism evidence="1 2">
    <name type="scientific">Vibrio proteolyticus NBRC 13287</name>
    <dbReference type="NCBI Taxonomy" id="1219065"/>
    <lineage>
        <taxon>Bacteria</taxon>
        <taxon>Pseudomonadati</taxon>
        <taxon>Pseudomonadota</taxon>
        <taxon>Gammaproteobacteria</taxon>
        <taxon>Vibrionales</taxon>
        <taxon>Vibrionaceae</taxon>
        <taxon>Vibrio</taxon>
    </lineage>
</organism>
<dbReference type="EMBL" id="BATJ01000001">
    <property type="protein sequence ID" value="GAD65355.1"/>
    <property type="molecule type" value="Genomic_DNA"/>
</dbReference>
<sequence length="59" mass="7000">MYFQRLILSIGKRCEVYGHVLYQSIGFCSVNIQIKREVVFFANTTHQIDAIYLSYQEKH</sequence>
<protein>
    <submittedName>
        <fullName evidence="1">Uncharacterized protein</fullName>
    </submittedName>
</protein>
<proteinExistence type="predicted"/>
<dbReference type="Proteomes" id="UP000016570">
    <property type="component" value="Unassembled WGS sequence"/>
</dbReference>
<dbReference type="STRING" id="1219065.VPR01S_01_01280"/>